<organism evidence="1 2">
    <name type="scientific">Gossypium darwinii</name>
    <name type="common">Darwin's cotton</name>
    <name type="synonym">Gossypium barbadense var. darwinii</name>
    <dbReference type="NCBI Taxonomy" id="34276"/>
    <lineage>
        <taxon>Eukaryota</taxon>
        <taxon>Viridiplantae</taxon>
        <taxon>Streptophyta</taxon>
        <taxon>Embryophyta</taxon>
        <taxon>Tracheophyta</taxon>
        <taxon>Spermatophyta</taxon>
        <taxon>Magnoliopsida</taxon>
        <taxon>eudicotyledons</taxon>
        <taxon>Gunneridae</taxon>
        <taxon>Pentapetalae</taxon>
        <taxon>rosids</taxon>
        <taxon>malvids</taxon>
        <taxon>Malvales</taxon>
        <taxon>Malvaceae</taxon>
        <taxon>Malvoideae</taxon>
        <taxon>Gossypium</taxon>
    </lineage>
</organism>
<accession>A0A5D2F701</accession>
<dbReference type="EMBL" id="CM017696">
    <property type="protein sequence ID" value="TYH01581.1"/>
    <property type="molecule type" value="Genomic_DNA"/>
</dbReference>
<gene>
    <name evidence="1" type="ORF">ES288_A09G070400v1</name>
</gene>
<evidence type="ECO:0000313" key="1">
    <source>
        <dbReference type="EMBL" id="TYH01581.1"/>
    </source>
</evidence>
<protein>
    <submittedName>
        <fullName evidence="1">Uncharacterized protein</fullName>
    </submittedName>
</protein>
<name>A0A5D2F701_GOSDA</name>
<evidence type="ECO:0000313" key="2">
    <source>
        <dbReference type="Proteomes" id="UP000323506"/>
    </source>
</evidence>
<proteinExistence type="predicted"/>
<sequence>MPLESNFFKFAAETPFKEIPKNPSADCPDLMFEPCLNSMIKYCPDFVIESSPTNSVANLDPDGYLACLTEIAVVESLFPRRETFFSTNIHSLNSGPFSLLTEIDFSPSMLSTEVEYSATVVRSA</sequence>
<keyword evidence="2" id="KW-1185">Reference proteome</keyword>
<reference evidence="1 2" key="1">
    <citation type="submission" date="2019-06" db="EMBL/GenBank/DDBJ databases">
        <title>WGS assembly of Gossypium darwinii.</title>
        <authorList>
            <person name="Chen Z.J."/>
            <person name="Sreedasyam A."/>
            <person name="Ando A."/>
            <person name="Song Q."/>
            <person name="De L."/>
            <person name="Hulse-Kemp A."/>
            <person name="Ding M."/>
            <person name="Ye W."/>
            <person name="Kirkbride R."/>
            <person name="Jenkins J."/>
            <person name="Plott C."/>
            <person name="Lovell J."/>
            <person name="Lin Y.-M."/>
            <person name="Vaughn R."/>
            <person name="Liu B."/>
            <person name="Li W."/>
            <person name="Simpson S."/>
            <person name="Scheffler B."/>
            <person name="Saski C."/>
            <person name="Grover C."/>
            <person name="Hu G."/>
            <person name="Conover J."/>
            <person name="Carlson J."/>
            <person name="Shu S."/>
            <person name="Boston L."/>
            <person name="Williams M."/>
            <person name="Peterson D."/>
            <person name="Mcgee K."/>
            <person name="Jones D."/>
            <person name="Wendel J."/>
            <person name="Stelly D."/>
            <person name="Grimwood J."/>
            <person name="Schmutz J."/>
        </authorList>
    </citation>
    <scope>NUCLEOTIDE SEQUENCE [LARGE SCALE GENOMIC DNA]</scope>
    <source>
        <strain evidence="1">1808015.09</strain>
    </source>
</reference>
<dbReference type="Proteomes" id="UP000323506">
    <property type="component" value="Chromosome A09"/>
</dbReference>
<dbReference type="AlphaFoldDB" id="A0A5D2F701"/>